<dbReference type="Pfam" id="PF12146">
    <property type="entry name" value="Hydrolase_4"/>
    <property type="match status" value="1"/>
</dbReference>
<dbReference type="RefSeq" id="WP_159068029.1">
    <property type="nucleotide sequence ID" value="NZ_JACOPL010000004.1"/>
</dbReference>
<dbReference type="InterPro" id="IPR051044">
    <property type="entry name" value="MAG_DAG_Lipase"/>
</dbReference>
<reference evidence="2" key="1">
    <citation type="submission" date="2020-08" db="EMBL/GenBank/DDBJ databases">
        <title>Genome public.</title>
        <authorList>
            <person name="Liu C."/>
            <person name="Sun Q."/>
        </authorList>
    </citation>
    <scope>NUCLEOTIDE SEQUENCE</scope>
    <source>
        <strain evidence="2">NSJ-28</strain>
    </source>
</reference>
<evidence type="ECO:0000313" key="2">
    <source>
        <dbReference type="EMBL" id="MBC5724841.1"/>
    </source>
</evidence>
<gene>
    <name evidence="2" type="ORF">H8S45_05140</name>
</gene>
<dbReference type="Proteomes" id="UP000606499">
    <property type="component" value="Unassembled WGS sequence"/>
</dbReference>
<protein>
    <submittedName>
        <fullName evidence="2">Lysophospholipase</fullName>
    </submittedName>
</protein>
<name>A0A923LT63_9FIRM</name>
<organism evidence="2 3">
    <name type="scientific">Agathobaculum faecis</name>
    <dbReference type="NCBI Taxonomy" id="2763013"/>
    <lineage>
        <taxon>Bacteria</taxon>
        <taxon>Bacillati</taxon>
        <taxon>Bacillota</taxon>
        <taxon>Clostridia</taxon>
        <taxon>Eubacteriales</taxon>
        <taxon>Butyricicoccaceae</taxon>
        <taxon>Agathobaculum</taxon>
    </lineage>
</organism>
<evidence type="ECO:0000313" key="3">
    <source>
        <dbReference type="Proteomes" id="UP000606499"/>
    </source>
</evidence>
<comment type="caution">
    <text evidence="2">The sequence shown here is derived from an EMBL/GenBank/DDBJ whole genome shotgun (WGS) entry which is preliminary data.</text>
</comment>
<keyword evidence="3" id="KW-1185">Reference proteome</keyword>
<feature type="domain" description="Serine aminopeptidase S33" evidence="1">
    <location>
        <begin position="30"/>
        <end position="294"/>
    </location>
</feature>
<dbReference type="InterPro" id="IPR022742">
    <property type="entry name" value="Hydrolase_4"/>
</dbReference>
<dbReference type="AlphaFoldDB" id="A0A923LT63"/>
<proteinExistence type="predicted"/>
<dbReference type="EMBL" id="JACOPL010000004">
    <property type="protein sequence ID" value="MBC5724841.1"/>
    <property type="molecule type" value="Genomic_DNA"/>
</dbReference>
<sequence>MNIKCTQNIYKSANGVSNVTYYILTPEQSELRGIVQLSHGMCEYFSRYTAFAKYLCGLGFIVCGNDHIGHGASVSRDADLGFFSVRDGWKYLVEDVKQLTDLMQHRYPNLPYFILGHSMGSLIVRLYLTEYGDRLSGCILTGTAGPQPAAISAAHLADSIARSRGVTYRSGFLSTITFRGYNRRIKNPHSIFDWISRDRDVVSLYQSDEKCNFIFTATGFRDLYTLVIKANANSTFRRTPNTLPLLFLSGDKDPVGKYGEGVRRVVNLYRGAGLKNIEVIFYKDARHDIFNELDRLQAFGDISRWLEAQLSAQAEARDEQAVN</sequence>
<evidence type="ECO:0000259" key="1">
    <source>
        <dbReference type="Pfam" id="PF12146"/>
    </source>
</evidence>
<dbReference type="Gene3D" id="3.40.50.1820">
    <property type="entry name" value="alpha/beta hydrolase"/>
    <property type="match status" value="1"/>
</dbReference>
<dbReference type="PANTHER" id="PTHR11614">
    <property type="entry name" value="PHOSPHOLIPASE-RELATED"/>
    <property type="match status" value="1"/>
</dbReference>
<accession>A0A923LT63</accession>
<dbReference type="InterPro" id="IPR029058">
    <property type="entry name" value="AB_hydrolase_fold"/>
</dbReference>
<dbReference type="SUPFAM" id="SSF53474">
    <property type="entry name" value="alpha/beta-Hydrolases"/>
    <property type="match status" value="1"/>
</dbReference>